<dbReference type="EMBL" id="UAPV01000001">
    <property type="protein sequence ID" value="SPT70506.1"/>
    <property type="molecule type" value="Genomic_DNA"/>
</dbReference>
<name>A0A2X0WCM3_9GAMM</name>
<dbReference type="RefSeq" id="WP_113744568.1">
    <property type="nucleotide sequence ID" value="NZ_UAPU01000005.1"/>
</dbReference>
<keyword evidence="2" id="KW-1185">Reference proteome</keyword>
<evidence type="ECO:0000313" key="2">
    <source>
        <dbReference type="Proteomes" id="UP000250086"/>
    </source>
</evidence>
<gene>
    <name evidence="1" type="ORF">NCTC13093_01922</name>
</gene>
<dbReference type="OrthoDB" id="3076471at2"/>
<reference evidence="1 2" key="1">
    <citation type="submission" date="2018-06" db="EMBL/GenBank/DDBJ databases">
        <authorList>
            <consortium name="Pathogen Informatics"/>
            <person name="Doyle S."/>
        </authorList>
    </citation>
    <scope>NUCLEOTIDE SEQUENCE [LARGE SCALE GENOMIC DNA]</scope>
    <source>
        <strain evidence="1 2">NCTC13093</strain>
    </source>
</reference>
<sequence>MFDKKKYQELVKERVNTDWEYMIDKICKDLITMITEDDCAFNDFIAYMQNDMTAEEYIYLSEISDEISQIKPSYKFVEAYRGLAKKYPKETNDYQIMSFIEVAEAWAEDES</sequence>
<proteinExistence type="predicted"/>
<accession>A0A2X0WCM3</accession>
<organism evidence="1 2">
    <name type="scientific">Anaerobiospirillum thomasii</name>
    <dbReference type="NCBI Taxonomy" id="179995"/>
    <lineage>
        <taxon>Bacteria</taxon>
        <taxon>Pseudomonadati</taxon>
        <taxon>Pseudomonadota</taxon>
        <taxon>Gammaproteobacteria</taxon>
        <taxon>Aeromonadales</taxon>
        <taxon>Succinivibrionaceae</taxon>
        <taxon>Anaerobiospirillum</taxon>
    </lineage>
</organism>
<dbReference type="Proteomes" id="UP000250086">
    <property type="component" value="Unassembled WGS sequence"/>
</dbReference>
<protein>
    <submittedName>
        <fullName evidence="1">Uncharacterized protein</fullName>
    </submittedName>
</protein>
<dbReference type="AlphaFoldDB" id="A0A2X0WCM3"/>
<evidence type="ECO:0000313" key="1">
    <source>
        <dbReference type="EMBL" id="SPT70506.1"/>
    </source>
</evidence>